<keyword evidence="2" id="KW-1185">Reference proteome</keyword>
<dbReference type="KEGG" id="hcz:G9Q37_03525"/>
<accession>A0A6G8IN65</accession>
<dbReference type="EMBL" id="CP049989">
    <property type="protein sequence ID" value="QIM54647.1"/>
    <property type="molecule type" value="Genomic_DNA"/>
</dbReference>
<dbReference type="Proteomes" id="UP000503162">
    <property type="component" value="Chromosome"/>
</dbReference>
<name>A0A6G8IN65_9BURK</name>
<reference evidence="1 2" key="1">
    <citation type="submission" date="2020-03" db="EMBL/GenBank/DDBJ databases">
        <title>Hydrogenophaga sp. nov. isolated from cyanobacterial mat.</title>
        <authorList>
            <person name="Thorat V."/>
            <person name="Kirdat K."/>
            <person name="Tiwarekar B."/>
            <person name="Costa E.D."/>
            <person name="Yadav A."/>
        </authorList>
    </citation>
    <scope>NUCLEOTIDE SEQUENCE [LARGE SCALE GENOMIC DNA]</scope>
    <source>
        <strain evidence="1 2">BA0156</strain>
    </source>
</reference>
<dbReference type="CDD" id="cd06268">
    <property type="entry name" value="PBP1_ABC_transporter_LIVBP-like"/>
    <property type="match status" value="1"/>
</dbReference>
<proteinExistence type="predicted"/>
<organism evidence="1 2">
    <name type="scientific">Hydrogenophaga crocea</name>
    <dbReference type="NCBI Taxonomy" id="2716225"/>
    <lineage>
        <taxon>Bacteria</taxon>
        <taxon>Pseudomonadati</taxon>
        <taxon>Pseudomonadota</taxon>
        <taxon>Betaproteobacteria</taxon>
        <taxon>Burkholderiales</taxon>
        <taxon>Comamonadaceae</taxon>
        <taxon>Hydrogenophaga</taxon>
    </lineage>
</organism>
<dbReference type="Gene3D" id="3.40.50.2300">
    <property type="match status" value="2"/>
</dbReference>
<gene>
    <name evidence="1" type="ORF">G9Q37_03525</name>
</gene>
<evidence type="ECO:0000313" key="1">
    <source>
        <dbReference type="EMBL" id="QIM54647.1"/>
    </source>
</evidence>
<sequence>MCAAFAHAQATRPVHVTLGVVTLADDPRHAPRRMEKAYPGHPTGTALAGVALAVDEAQVELDTRGLALQVKAFELADAAALPKLLAELKAARVQHVVADLPVPELRALVQAAPAALGGAIVFNTGQDDDGLRAEHCAAALLHTTPSAAMRADALAQYLAARNWRKALLLNGPTPADAAQTRAFERAAKRYGVQIVERKPFKLSGDPRERDLANTRLLTGERSHEVVAVMDADGEFARTVPYATQWPRPVLGAAGLTAQAWHPHWERNGGPQLTRRFARAQQRPMDAHDWAAWAAAKAVAAVLVHDPKAGVAQQLQALRKGVVTIDGFKGQRLSFRAWDGQLRQPLFLAHGDGVVGLAPLDGVLHPREVLDTLGVDEAESACKAR</sequence>
<dbReference type="AlphaFoldDB" id="A0A6G8IN65"/>
<dbReference type="SUPFAM" id="SSF53822">
    <property type="entry name" value="Periplasmic binding protein-like I"/>
    <property type="match status" value="1"/>
</dbReference>
<evidence type="ECO:0000313" key="2">
    <source>
        <dbReference type="Proteomes" id="UP000503162"/>
    </source>
</evidence>
<protein>
    <submittedName>
        <fullName evidence="1">Branched-chain amino acid ABC transporter substrate-binding protein</fullName>
    </submittedName>
</protein>
<dbReference type="InterPro" id="IPR028082">
    <property type="entry name" value="Peripla_BP_I"/>
</dbReference>